<sequence>MAALQYADIFSNILRELYGQSQVSVDLYNSNSDIQIVNGKNLKIPKLSVSGYKDHSRGNLGFNAGTYSNEYETKTLDHDRDIEFAIDPMDVDETNMVVSIANIQKRFETTQAIPEADCYTFSKLYTEAKRVGAKVKTEALTTANVLSDFDDNLEAMTEAGVPLDRVILYCTPAYYKLLKNAEGIQRTLEVSGAKGIDRRVHSIDDIGMIKEVPSARFKSAYNFTNGCVADSSAVQMDYILIDPECQVSRDKYSYITVFEPGTDSRTADNYVYQNRKLNGTFAIDELMKDGCIIHAKTA</sequence>
<accession>A0A413RCT9</accession>
<dbReference type="EMBL" id="QSFD01000001">
    <property type="protein sequence ID" value="RHA20602.1"/>
    <property type="molecule type" value="Genomic_DNA"/>
</dbReference>
<protein>
    <submittedName>
        <fullName evidence="1">Capsid protein</fullName>
    </submittedName>
</protein>
<organism evidence="1 2">
    <name type="scientific">Eubacterium ventriosum</name>
    <dbReference type="NCBI Taxonomy" id="39496"/>
    <lineage>
        <taxon>Bacteria</taxon>
        <taxon>Bacillati</taxon>
        <taxon>Bacillota</taxon>
        <taxon>Clostridia</taxon>
        <taxon>Eubacteriales</taxon>
        <taxon>Eubacteriaceae</taxon>
        <taxon>Eubacterium</taxon>
    </lineage>
</organism>
<evidence type="ECO:0000313" key="2">
    <source>
        <dbReference type="Proteomes" id="UP000284779"/>
    </source>
</evidence>
<dbReference type="AlphaFoldDB" id="A0A413RCT9"/>
<dbReference type="Proteomes" id="UP000284779">
    <property type="component" value="Unassembled WGS sequence"/>
</dbReference>
<keyword evidence="2" id="KW-1185">Reference proteome</keyword>
<name>A0A413RCT9_9FIRM</name>
<evidence type="ECO:0000313" key="1">
    <source>
        <dbReference type="EMBL" id="RHA20602.1"/>
    </source>
</evidence>
<dbReference type="RefSeq" id="WP_117969169.1">
    <property type="nucleotide sequence ID" value="NZ_CATWJF010000015.1"/>
</dbReference>
<comment type="caution">
    <text evidence="1">The sequence shown here is derived from an EMBL/GenBank/DDBJ whole genome shotgun (WGS) entry which is preliminary data.</text>
</comment>
<reference evidence="1 2" key="1">
    <citation type="submission" date="2018-08" db="EMBL/GenBank/DDBJ databases">
        <title>A genome reference for cultivated species of the human gut microbiota.</title>
        <authorList>
            <person name="Zou Y."/>
            <person name="Xue W."/>
            <person name="Luo G."/>
        </authorList>
    </citation>
    <scope>NUCLEOTIDE SEQUENCE [LARGE SCALE GENOMIC DNA]</scope>
    <source>
        <strain evidence="1 2">AM44-11BH</strain>
    </source>
</reference>
<proteinExistence type="predicted"/>
<gene>
    <name evidence="1" type="ORF">DW944_00085</name>
</gene>